<name>A0ABP4JW18_9ACTN</name>
<evidence type="ECO:0000313" key="2">
    <source>
        <dbReference type="EMBL" id="GAA1429456.1"/>
    </source>
</evidence>
<accession>A0ABP4JW18</accession>
<gene>
    <name evidence="2" type="ORF">GCM10009601_44830</name>
</gene>
<keyword evidence="1" id="KW-0812">Transmembrane</keyword>
<dbReference type="Proteomes" id="UP001500973">
    <property type="component" value="Unassembled WGS sequence"/>
</dbReference>
<protein>
    <submittedName>
        <fullName evidence="2">Uncharacterized protein</fullName>
    </submittedName>
</protein>
<feature type="transmembrane region" description="Helical" evidence="1">
    <location>
        <begin position="20"/>
        <end position="40"/>
    </location>
</feature>
<evidence type="ECO:0000313" key="3">
    <source>
        <dbReference type="Proteomes" id="UP001500973"/>
    </source>
</evidence>
<proteinExistence type="predicted"/>
<comment type="caution">
    <text evidence="2">The sequence shown here is derived from an EMBL/GenBank/DDBJ whole genome shotgun (WGS) entry which is preliminary data.</text>
</comment>
<feature type="transmembrane region" description="Helical" evidence="1">
    <location>
        <begin position="47"/>
        <end position="67"/>
    </location>
</feature>
<dbReference type="EMBL" id="BAAAIZ010000069">
    <property type="protein sequence ID" value="GAA1429456.1"/>
    <property type="molecule type" value="Genomic_DNA"/>
</dbReference>
<dbReference type="RefSeq" id="WP_344014903.1">
    <property type="nucleotide sequence ID" value="NZ_BAAAIZ010000069.1"/>
</dbReference>
<organism evidence="2 3">
    <name type="scientific">Streptomyces thermospinosisporus</name>
    <dbReference type="NCBI Taxonomy" id="161482"/>
    <lineage>
        <taxon>Bacteria</taxon>
        <taxon>Bacillati</taxon>
        <taxon>Actinomycetota</taxon>
        <taxon>Actinomycetes</taxon>
        <taxon>Kitasatosporales</taxon>
        <taxon>Streptomycetaceae</taxon>
        <taxon>Streptomyces</taxon>
    </lineage>
</organism>
<sequence>MDGEPGNGPLTGGLRIPPVVLKIVITVAVGTVSYVITNLIDQSQQELWQIALAVVIGGATLIVQYMVDFEQRLGSVESVQRESRRELRDDLAARYQELSELVDQSFRQIGEVTSLFGEMKDARMPSDEVKRLVRGAVQVGSQGQDFLKEFARAQIERLASTMTALASEHGDWPGENNDLLIELTQCARESIDATSSFVDRAFWETATAKYYLDVQREVIQRHGVKIRRLFIARNPEELDEDLNEILEQQRDAGMEVGVVVLSELPPNIRVGETLDVVIFDGALYFEITTDVQQLNPNAKLDARQDKVTRRKERFGHLWDARRDPP</sequence>
<keyword evidence="1" id="KW-0472">Membrane</keyword>
<reference evidence="3" key="1">
    <citation type="journal article" date="2019" name="Int. J. Syst. Evol. Microbiol.">
        <title>The Global Catalogue of Microorganisms (GCM) 10K type strain sequencing project: providing services to taxonomists for standard genome sequencing and annotation.</title>
        <authorList>
            <consortium name="The Broad Institute Genomics Platform"/>
            <consortium name="The Broad Institute Genome Sequencing Center for Infectious Disease"/>
            <person name="Wu L."/>
            <person name="Ma J."/>
        </authorList>
    </citation>
    <scope>NUCLEOTIDE SEQUENCE [LARGE SCALE GENOMIC DNA]</scope>
    <source>
        <strain evidence="3">JCM 11756</strain>
    </source>
</reference>
<keyword evidence="3" id="KW-1185">Reference proteome</keyword>
<keyword evidence="1" id="KW-1133">Transmembrane helix</keyword>
<evidence type="ECO:0000256" key="1">
    <source>
        <dbReference type="SAM" id="Phobius"/>
    </source>
</evidence>